<feature type="region of interest" description="Disordered" evidence="3">
    <location>
        <begin position="361"/>
        <end position="414"/>
    </location>
</feature>
<feature type="compositionally biased region" description="Basic and acidic residues" evidence="3">
    <location>
        <begin position="504"/>
        <end position="513"/>
    </location>
</feature>
<gene>
    <name evidence="4" type="ORF">PAUS00366_LOCUS14466</name>
</gene>
<proteinExistence type="predicted"/>
<evidence type="ECO:0000256" key="2">
    <source>
        <dbReference type="ARBA" id="ARBA00022803"/>
    </source>
</evidence>
<feature type="compositionally biased region" description="Basic residues" evidence="3">
    <location>
        <begin position="388"/>
        <end position="398"/>
    </location>
</feature>
<evidence type="ECO:0000256" key="1">
    <source>
        <dbReference type="ARBA" id="ARBA00022737"/>
    </source>
</evidence>
<feature type="region of interest" description="Disordered" evidence="3">
    <location>
        <begin position="497"/>
        <end position="559"/>
    </location>
</feature>
<feature type="compositionally biased region" description="Low complexity" evidence="3">
    <location>
        <begin position="134"/>
        <end position="143"/>
    </location>
</feature>
<evidence type="ECO:0008006" key="5">
    <source>
        <dbReference type="Google" id="ProtNLM"/>
    </source>
</evidence>
<dbReference type="InterPro" id="IPR011990">
    <property type="entry name" value="TPR-like_helical_dom_sf"/>
</dbReference>
<name>A0A7S4EM92_9STRA</name>
<reference evidence="4" key="1">
    <citation type="submission" date="2021-01" db="EMBL/GenBank/DDBJ databases">
        <authorList>
            <person name="Corre E."/>
            <person name="Pelletier E."/>
            <person name="Niang G."/>
            <person name="Scheremetjew M."/>
            <person name="Finn R."/>
            <person name="Kale V."/>
            <person name="Holt S."/>
            <person name="Cochrane G."/>
            <person name="Meng A."/>
            <person name="Brown T."/>
            <person name="Cohen L."/>
        </authorList>
    </citation>
    <scope>NUCLEOTIDE SEQUENCE</scope>
    <source>
        <strain evidence="4">10249 10 AB</strain>
    </source>
</reference>
<feature type="compositionally biased region" description="Basic and acidic residues" evidence="3">
    <location>
        <begin position="535"/>
        <end position="549"/>
    </location>
</feature>
<evidence type="ECO:0000313" key="4">
    <source>
        <dbReference type="EMBL" id="CAE0721711.1"/>
    </source>
</evidence>
<feature type="compositionally biased region" description="Low complexity" evidence="3">
    <location>
        <begin position="372"/>
        <end position="387"/>
    </location>
</feature>
<dbReference type="AlphaFoldDB" id="A0A7S4EM92"/>
<dbReference type="Gene3D" id="1.25.40.10">
    <property type="entry name" value="Tetratricopeptide repeat domain"/>
    <property type="match status" value="1"/>
</dbReference>
<dbReference type="SUPFAM" id="SSF48452">
    <property type="entry name" value="TPR-like"/>
    <property type="match status" value="1"/>
</dbReference>
<dbReference type="EMBL" id="HBIX01020525">
    <property type="protein sequence ID" value="CAE0721711.1"/>
    <property type="molecule type" value="Transcribed_RNA"/>
</dbReference>
<evidence type="ECO:0000256" key="3">
    <source>
        <dbReference type="SAM" id="MobiDB-lite"/>
    </source>
</evidence>
<dbReference type="PANTHER" id="PTHR45641:SF19">
    <property type="entry name" value="NEPHROCYSTIN-3"/>
    <property type="match status" value="1"/>
</dbReference>
<organism evidence="4">
    <name type="scientific">Pseudo-nitzschia australis</name>
    <dbReference type="NCBI Taxonomy" id="44445"/>
    <lineage>
        <taxon>Eukaryota</taxon>
        <taxon>Sar</taxon>
        <taxon>Stramenopiles</taxon>
        <taxon>Ochrophyta</taxon>
        <taxon>Bacillariophyta</taxon>
        <taxon>Bacillariophyceae</taxon>
        <taxon>Bacillariophycidae</taxon>
        <taxon>Bacillariales</taxon>
        <taxon>Bacillariaceae</taxon>
        <taxon>Pseudo-nitzschia</taxon>
    </lineage>
</organism>
<dbReference type="Pfam" id="PF13424">
    <property type="entry name" value="TPR_12"/>
    <property type="match status" value="1"/>
</dbReference>
<keyword evidence="2" id="KW-0802">TPR repeat</keyword>
<protein>
    <recommendedName>
        <fullName evidence="5">Kinesin light chain</fullName>
    </recommendedName>
</protein>
<accession>A0A7S4EM92</accession>
<keyword evidence="1" id="KW-0677">Repeat</keyword>
<feature type="region of interest" description="Disordered" evidence="3">
    <location>
        <begin position="121"/>
        <end position="154"/>
    </location>
</feature>
<sequence>MSLIPRVSGAIEKGRATNISIAKITLHTKPNWTLGRQEQEQCFVNSIANRWRYGSGCRISTNNRSVHSYRFTENKYEQLSCYATYTPSSANLNRTSAVVNQNHYLLLLRNCIRFHRFSTTTKTSNGKNEKEGTSNSNNNNNNNEKLPPPMPDKDAELRLAGIQATITEEYKQGNFTKALSTSQDLLKQTQQHFGYNVDHPATASAMNNVGLMQKLLGNFAEARQHYVAAMRIYASVCGRDHASYAMTLHNLGNLNKSQVHFDVSLKATERLSLVEAAMEYLEESYAVRIAELGMEHPHTVATRSAIGSTLAAQVLYQHRMVEDSSNTKDSNIIRKQYVALNPQGITQQQWRAAEEHLRESLQTSIDNPRGKQIQNNLSRKNNNNNNIRFKKNKGKKQFNKQQRIGSIGTSSSSNLSVTTLSAASAAQNLAVFLKSFAMTMEEDSPDRKQHLFEAKKLYEEVQQVRIQLLPNDHPDLYATKYSLAELLEVLAAAPSSGEEDYKEEQERQSHKEAANTLRQEIIDTYDPPGMEQEEKDSTELEEEPRRVDVIVKTTKASQN</sequence>
<dbReference type="PANTHER" id="PTHR45641">
    <property type="entry name" value="TETRATRICOPEPTIDE REPEAT PROTEIN (AFU_ORTHOLOGUE AFUA_6G03870)"/>
    <property type="match status" value="1"/>
</dbReference>